<feature type="transmembrane region" description="Helical" evidence="1">
    <location>
        <begin position="103"/>
        <end position="121"/>
    </location>
</feature>
<evidence type="ECO:0000313" key="2">
    <source>
        <dbReference type="EMBL" id="KAJ6217421.1"/>
    </source>
</evidence>
<accession>A0A9Q0RLJ6</accession>
<dbReference type="AlphaFoldDB" id="A0A9Q0RLJ6"/>
<reference evidence="2" key="1">
    <citation type="submission" date="2022-12" db="EMBL/GenBank/DDBJ databases">
        <title>Genome assemblies of Blomia tropicalis.</title>
        <authorList>
            <person name="Cui Y."/>
        </authorList>
    </citation>
    <scope>NUCLEOTIDE SEQUENCE</scope>
    <source>
        <tissue evidence="2">Adult mites</tissue>
    </source>
</reference>
<proteinExistence type="predicted"/>
<keyword evidence="1" id="KW-0472">Membrane</keyword>
<sequence>MVAKKRNFEYEYEFDPVDARSPEYYFVKYFNVLVCLAYLLSSIWIYFFIFIQADWERNANEADISAWTAVGTWTWWNVSIVTVADIVVIALLWTAVWSDKSGTLLCVLAGLAYVYSLYGIVSVYLRGSIVCFVLPFVIATCSVIQFLMQRHENEEFEVTRGLRLRERNRPTMEHFIQE</sequence>
<organism evidence="2 3">
    <name type="scientific">Blomia tropicalis</name>
    <name type="common">Mite</name>
    <dbReference type="NCBI Taxonomy" id="40697"/>
    <lineage>
        <taxon>Eukaryota</taxon>
        <taxon>Metazoa</taxon>
        <taxon>Ecdysozoa</taxon>
        <taxon>Arthropoda</taxon>
        <taxon>Chelicerata</taxon>
        <taxon>Arachnida</taxon>
        <taxon>Acari</taxon>
        <taxon>Acariformes</taxon>
        <taxon>Sarcoptiformes</taxon>
        <taxon>Astigmata</taxon>
        <taxon>Glycyphagoidea</taxon>
        <taxon>Echimyopodidae</taxon>
        <taxon>Blomia</taxon>
    </lineage>
</organism>
<dbReference type="OrthoDB" id="6505057at2759"/>
<name>A0A9Q0RLJ6_BLOTA</name>
<dbReference type="OMA" id="AVTTWKW"/>
<keyword evidence="1" id="KW-1133">Transmembrane helix</keyword>
<comment type="caution">
    <text evidence="2">The sequence shown here is derived from an EMBL/GenBank/DDBJ whole genome shotgun (WGS) entry which is preliminary data.</text>
</comment>
<feature type="transmembrane region" description="Helical" evidence="1">
    <location>
        <begin position="29"/>
        <end position="53"/>
    </location>
</feature>
<feature type="transmembrane region" description="Helical" evidence="1">
    <location>
        <begin position="127"/>
        <end position="147"/>
    </location>
</feature>
<evidence type="ECO:0000313" key="3">
    <source>
        <dbReference type="Proteomes" id="UP001142055"/>
    </source>
</evidence>
<dbReference type="Proteomes" id="UP001142055">
    <property type="component" value="Chromosome 3"/>
</dbReference>
<evidence type="ECO:0000256" key="1">
    <source>
        <dbReference type="SAM" id="Phobius"/>
    </source>
</evidence>
<dbReference type="EMBL" id="JAPWDV010000003">
    <property type="protein sequence ID" value="KAJ6217421.1"/>
    <property type="molecule type" value="Genomic_DNA"/>
</dbReference>
<feature type="transmembrane region" description="Helical" evidence="1">
    <location>
        <begin position="73"/>
        <end position="96"/>
    </location>
</feature>
<gene>
    <name evidence="2" type="ORF">RDWZM_008578</name>
</gene>
<keyword evidence="3" id="KW-1185">Reference proteome</keyword>
<protein>
    <submittedName>
        <fullName evidence="2">Uncharacterized protein</fullName>
    </submittedName>
</protein>
<keyword evidence="1" id="KW-0812">Transmembrane</keyword>